<dbReference type="Pfam" id="PF13855">
    <property type="entry name" value="LRR_8"/>
    <property type="match status" value="1"/>
</dbReference>
<dbReference type="SUPFAM" id="SSF52058">
    <property type="entry name" value="L domain-like"/>
    <property type="match status" value="1"/>
</dbReference>
<evidence type="ECO:0000256" key="2">
    <source>
        <dbReference type="ARBA" id="ARBA00004370"/>
    </source>
</evidence>
<evidence type="ECO:0000256" key="3">
    <source>
        <dbReference type="ARBA" id="ARBA00022614"/>
    </source>
</evidence>
<name>A0A834ZDZ7_TETSI</name>
<dbReference type="OrthoDB" id="676979at2759"/>
<feature type="signal peptide" evidence="8">
    <location>
        <begin position="1"/>
        <end position="21"/>
    </location>
</feature>
<evidence type="ECO:0000256" key="1">
    <source>
        <dbReference type="ARBA" id="ARBA00004196"/>
    </source>
</evidence>
<dbReference type="InterPro" id="IPR032675">
    <property type="entry name" value="LRR_dom_sf"/>
</dbReference>
<evidence type="ECO:0000256" key="6">
    <source>
        <dbReference type="ARBA" id="ARBA00023136"/>
    </source>
</evidence>
<comment type="caution">
    <text evidence="10">The sequence shown here is derived from an EMBL/GenBank/DDBJ whole genome shotgun (WGS) entry which is preliminary data.</text>
</comment>
<sequence>MAPFTLLLLFVFVFFPALSFADRCRPNDKITLLKIKNSFSNPNVLLSWDPALDCCGWYVVECNETTNHVIGLTILYDQISGSIPDAVSDLTHLQDLRLKKLPLLVGTIPPAIGKLTNLVSLEISWTNISGPVPGFLSNLQNLEYLNLSFNKLSGSIPASLAALPNLSGIRLDRNRLTGSIPVSFGQLPGSRLYLILSHNGLSGELPASLGNVDFDTIDISRNNFSGDASVLFNASKTTTTIDISRNKFEFDFSRAGIMAGSLITLDISHNKIWGNIPRKITDAVNLQFLNVSYNRLCGEIPTGWRFKYRASNFDYSSFFHNRCLCGSPLEPCKP</sequence>
<evidence type="ECO:0000313" key="11">
    <source>
        <dbReference type="Proteomes" id="UP000655225"/>
    </source>
</evidence>
<dbReference type="PANTHER" id="PTHR48059">
    <property type="entry name" value="POLYGALACTURONASE INHIBITOR 1"/>
    <property type="match status" value="1"/>
</dbReference>
<keyword evidence="11" id="KW-1185">Reference proteome</keyword>
<evidence type="ECO:0000256" key="4">
    <source>
        <dbReference type="ARBA" id="ARBA00022729"/>
    </source>
</evidence>
<evidence type="ECO:0000313" key="10">
    <source>
        <dbReference type="EMBL" id="KAF8403870.1"/>
    </source>
</evidence>
<dbReference type="InterPro" id="IPR001611">
    <property type="entry name" value="Leu-rich_rpt"/>
</dbReference>
<evidence type="ECO:0000259" key="9">
    <source>
        <dbReference type="Pfam" id="PF08263"/>
    </source>
</evidence>
<dbReference type="Pfam" id="PF08263">
    <property type="entry name" value="LRRNT_2"/>
    <property type="match status" value="1"/>
</dbReference>
<reference evidence="10 11" key="1">
    <citation type="submission" date="2020-04" db="EMBL/GenBank/DDBJ databases">
        <title>Plant Genome Project.</title>
        <authorList>
            <person name="Zhang R.-G."/>
        </authorList>
    </citation>
    <scope>NUCLEOTIDE SEQUENCE [LARGE SCALE GENOMIC DNA]</scope>
    <source>
        <strain evidence="10">YNK0</strain>
        <tissue evidence="10">Leaf</tissue>
    </source>
</reference>
<accession>A0A834ZDZ7</accession>
<comment type="similarity">
    <text evidence="7">Belongs to the polygalacturonase-inhibiting protein family.</text>
</comment>
<dbReference type="InterPro" id="IPR013210">
    <property type="entry name" value="LRR_N_plant-typ"/>
</dbReference>
<dbReference type="OMA" id="WFNVECG"/>
<dbReference type="FunFam" id="3.80.10.10:FF:000400">
    <property type="entry name" value="Nuclear pore complex protein NUP107"/>
    <property type="match status" value="1"/>
</dbReference>
<comment type="subcellular location">
    <subcellularLocation>
        <location evidence="1">Cell envelope</location>
    </subcellularLocation>
    <subcellularLocation>
        <location evidence="2">Membrane</location>
    </subcellularLocation>
</comment>
<dbReference type="GO" id="GO:0016020">
    <property type="term" value="C:membrane"/>
    <property type="evidence" value="ECO:0007669"/>
    <property type="project" value="UniProtKB-SubCell"/>
</dbReference>
<dbReference type="PROSITE" id="PS51450">
    <property type="entry name" value="LRR"/>
    <property type="match status" value="1"/>
</dbReference>
<feature type="chain" id="PRO_5032418835" description="Leucine-rich repeat-containing N-terminal plant-type domain-containing protein" evidence="8">
    <location>
        <begin position="22"/>
        <end position="334"/>
    </location>
</feature>
<dbReference type="EMBL" id="JABCRI010000007">
    <property type="protein sequence ID" value="KAF8403870.1"/>
    <property type="molecule type" value="Genomic_DNA"/>
</dbReference>
<dbReference type="Gene3D" id="3.80.10.10">
    <property type="entry name" value="Ribonuclease Inhibitor"/>
    <property type="match status" value="1"/>
</dbReference>
<keyword evidence="6" id="KW-0472">Membrane</keyword>
<dbReference type="Pfam" id="PF00560">
    <property type="entry name" value="LRR_1"/>
    <property type="match status" value="3"/>
</dbReference>
<organism evidence="10 11">
    <name type="scientific">Tetracentron sinense</name>
    <name type="common">Spur-leaf</name>
    <dbReference type="NCBI Taxonomy" id="13715"/>
    <lineage>
        <taxon>Eukaryota</taxon>
        <taxon>Viridiplantae</taxon>
        <taxon>Streptophyta</taxon>
        <taxon>Embryophyta</taxon>
        <taxon>Tracheophyta</taxon>
        <taxon>Spermatophyta</taxon>
        <taxon>Magnoliopsida</taxon>
        <taxon>Trochodendrales</taxon>
        <taxon>Trochodendraceae</taxon>
        <taxon>Tetracentron</taxon>
    </lineage>
</organism>
<dbReference type="PANTHER" id="PTHR48059:SF4">
    <property type="entry name" value="POLYGALACTURONASE INHIBITOR 1-RELATED"/>
    <property type="match status" value="1"/>
</dbReference>
<evidence type="ECO:0000256" key="8">
    <source>
        <dbReference type="SAM" id="SignalP"/>
    </source>
</evidence>
<dbReference type="Proteomes" id="UP000655225">
    <property type="component" value="Unassembled WGS sequence"/>
</dbReference>
<proteinExistence type="inferred from homology"/>
<keyword evidence="5" id="KW-0677">Repeat</keyword>
<evidence type="ECO:0000256" key="7">
    <source>
        <dbReference type="ARBA" id="ARBA00038043"/>
    </source>
</evidence>
<keyword evidence="3" id="KW-0433">Leucine-rich repeat</keyword>
<feature type="domain" description="Leucine-rich repeat-containing N-terminal plant-type" evidence="9">
    <location>
        <begin position="26"/>
        <end position="63"/>
    </location>
</feature>
<evidence type="ECO:0000256" key="5">
    <source>
        <dbReference type="ARBA" id="ARBA00022737"/>
    </source>
</evidence>
<protein>
    <recommendedName>
        <fullName evidence="9">Leucine-rich repeat-containing N-terminal plant-type domain-containing protein</fullName>
    </recommendedName>
</protein>
<keyword evidence="4 8" id="KW-0732">Signal</keyword>
<dbReference type="AlphaFoldDB" id="A0A834ZDZ7"/>
<dbReference type="InterPro" id="IPR051848">
    <property type="entry name" value="PGIP"/>
</dbReference>
<gene>
    <name evidence="10" type="ORF">HHK36_011976</name>
</gene>